<evidence type="ECO:0000313" key="13">
    <source>
        <dbReference type="Proteomes" id="UP000034366"/>
    </source>
</evidence>
<feature type="transmembrane region" description="Helical" evidence="10">
    <location>
        <begin position="366"/>
        <end position="390"/>
    </location>
</feature>
<feature type="transmembrane region" description="Helical" evidence="10">
    <location>
        <begin position="172"/>
        <end position="200"/>
    </location>
</feature>
<feature type="transmembrane region" description="Helical" evidence="10">
    <location>
        <begin position="321"/>
        <end position="338"/>
    </location>
</feature>
<keyword evidence="9 10" id="KW-0472">Membrane</keyword>
<dbReference type="GO" id="GO:0000009">
    <property type="term" value="F:alpha-1,6-mannosyltransferase activity"/>
    <property type="evidence" value="ECO:0007669"/>
    <property type="project" value="InterPro"/>
</dbReference>
<keyword evidence="6 10" id="KW-0812">Transmembrane</keyword>
<keyword evidence="7" id="KW-0256">Endoplasmic reticulum</keyword>
<evidence type="ECO:0000256" key="4">
    <source>
        <dbReference type="ARBA" id="ARBA00022676"/>
    </source>
</evidence>
<proteinExistence type="predicted"/>
<protein>
    <recommendedName>
        <fullName evidence="11">Glycosyltransferase RgtA/B/C/D-like domain-containing protein</fullName>
    </recommendedName>
</protein>
<dbReference type="PANTHER" id="PTHR12468:SF2">
    <property type="entry name" value="GPI MANNOSYLTRANSFERASE 2"/>
    <property type="match status" value="1"/>
</dbReference>
<comment type="caution">
    <text evidence="12">The sequence shown here is derived from an EMBL/GenBank/DDBJ whole genome shotgun (WGS) entry which is preliminary data.</text>
</comment>
<feature type="transmembrane region" description="Helical" evidence="10">
    <location>
        <begin position="289"/>
        <end position="314"/>
    </location>
</feature>
<accession>A0A0G0L1N8</accession>
<name>A0A0G0L1N8_9BACT</name>
<dbReference type="Pfam" id="PF13231">
    <property type="entry name" value="PMT_2"/>
    <property type="match status" value="1"/>
</dbReference>
<evidence type="ECO:0000256" key="1">
    <source>
        <dbReference type="ARBA" id="ARBA00004477"/>
    </source>
</evidence>
<feature type="transmembrane region" description="Helical" evidence="10">
    <location>
        <begin position="98"/>
        <end position="119"/>
    </location>
</feature>
<feature type="transmembrane region" description="Helical" evidence="10">
    <location>
        <begin position="69"/>
        <end position="92"/>
    </location>
</feature>
<reference evidence="12 13" key="1">
    <citation type="journal article" date="2015" name="Nature">
        <title>rRNA introns, odd ribosomes, and small enigmatic genomes across a large radiation of phyla.</title>
        <authorList>
            <person name="Brown C.T."/>
            <person name="Hug L.A."/>
            <person name="Thomas B.C."/>
            <person name="Sharon I."/>
            <person name="Castelle C.J."/>
            <person name="Singh A."/>
            <person name="Wilkins M.J."/>
            <person name="Williams K.H."/>
            <person name="Banfield J.F."/>
        </authorList>
    </citation>
    <scope>NUCLEOTIDE SEQUENCE [LARGE SCALE GENOMIC DNA]</scope>
</reference>
<feature type="transmembrane region" description="Helical" evidence="10">
    <location>
        <begin position="220"/>
        <end position="241"/>
    </location>
</feature>
<dbReference type="GO" id="GO:0004376">
    <property type="term" value="F:GPI mannosyltransferase activity"/>
    <property type="evidence" value="ECO:0007669"/>
    <property type="project" value="InterPro"/>
</dbReference>
<dbReference type="UniPathway" id="UPA00196"/>
<organism evidence="12 13">
    <name type="scientific">Candidatus Woesebacteria bacterium GW2011_GWD1_38_10</name>
    <dbReference type="NCBI Taxonomy" id="1618592"/>
    <lineage>
        <taxon>Bacteria</taxon>
        <taxon>Candidatus Woeseibacteriota</taxon>
    </lineage>
</organism>
<feature type="transmembrane region" description="Helical" evidence="10">
    <location>
        <begin position="131"/>
        <end position="152"/>
    </location>
</feature>
<evidence type="ECO:0000256" key="2">
    <source>
        <dbReference type="ARBA" id="ARBA00004687"/>
    </source>
</evidence>
<comment type="subcellular location">
    <subcellularLocation>
        <location evidence="1">Endoplasmic reticulum membrane</location>
        <topology evidence="1">Multi-pass membrane protein</topology>
    </subcellularLocation>
</comment>
<evidence type="ECO:0000313" key="12">
    <source>
        <dbReference type="EMBL" id="KKQ46586.1"/>
    </source>
</evidence>
<keyword evidence="8 10" id="KW-1133">Transmembrane helix</keyword>
<dbReference type="GO" id="GO:0031501">
    <property type="term" value="C:mannosyltransferase complex"/>
    <property type="evidence" value="ECO:0007669"/>
    <property type="project" value="TreeGrafter"/>
</dbReference>
<feature type="transmembrane region" description="Helical" evidence="10">
    <location>
        <begin position="9"/>
        <end position="31"/>
    </location>
</feature>
<keyword evidence="3" id="KW-0337">GPI-anchor biosynthesis</keyword>
<evidence type="ECO:0000256" key="5">
    <source>
        <dbReference type="ARBA" id="ARBA00022679"/>
    </source>
</evidence>
<keyword evidence="5" id="KW-0808">Transferase</keyword>
<dbReference type="Proteomes" id="UP000034366">
    <property type="component" value="Unassembled WGS sequence"/>
</dbReference>
<evidence type="ECO:0000256" key="10">
    <source>
        <dbReference type="SAM" id="Phobius"/>
    </source>
</evidence>
<dbReference type="EMBL" id="LBTW01000075">
    <property type="protein sequence ID" value="KKQ46586.1"/>
    <property type="molecule type" value="Genomic_DNA"/>
</dbReference>
<dbReference type="InterPro" id="IPR007315">
    <property type="entry name" value="PIG-V/Gpi18"/>
</dbReference>
<dbReference type="InterPro" id="IPR038731">
    <property type="entry name" value="RgtA/B/C-like"/>
</dbReference>
<dbReference type="GO" id="GO:0016020">
    <property type="term" value="C:membrane"/>
    <property type="evidence" value="ECO:0007669"/>
    <property type="project" value="GOC"/>
</dbReference>
<evidence type="ECO:0000256" key="3">
    <source>
        <dbReference type="ARBA" id="ARBA00022502"/>
    </source>
</evidence>
<feature type="transmembrane region" description="Helical" evidence="10">
    <location>
        <begin position="37"/>
        <end position="57"/>
    </location>
</feature>
<evidence type="ECO:0000259" key="11">
    <source>
        <dbReference type="Pfam" id="PF13231"/>
    </source>
</evidence>
<evidence type="ECO:0000256" key="7">
    <source>
        <dbReference type="ARBA" id="ARBA00022824"/>
    </source>
</evidence>
<evidence type="ECO:0000256" key="8">
    <source>
        <dbReference type="ARBA" id="ARBA00022989"/>
    </source>
</evidence>
<dbReference type="AlphaFoldDB" id="A0A0G0L1N8"/>
<comment type="pathway">
    <text evidence="2">Glycolipid biosynthesis; glycosylphosphatidylinositol-anchor biosynthesis.</text>
</comment>
<dbReference type="GO" id="GO:0006506">
    <property type="term" value="P:GPI anchor biosynthetic process"/>
    <property type="evidence" value="ECO:0007669"/>
    <property type="project" value="UniProtKB-UniPathway"/>
</dbReference>
<gene>
    <name evidence="12" type="ORF">US67_C0075G0002</name>
</gene>
<evidence type="ECO:0000256" key="9">
    <source>
        <dbReference type="ARBA" id="ARBA00023136"/>
    </source>
</evidence>
<feature type="domain" description="Glycosyltransferase RgtA/B/C/D-like" evidence="11">
    <location>
        <begin position="79"/>
        <end position="205"/>
    </location>
</feature>
<sequence>MIKKELRNLILIIFAWKLLVIVFSNLSQLIFPLQTDFLGGGLLQYLLHLNFWGFINFDGEHYFSIARDGYLPLTYFYFPLYPILIKILAIVFGGSFTAYAISGLILSNAFLFIAMVGLYKLAKMLYSEKSAYLTVIFLLTFPTNFFLGSFYNDSLFLAFAVWSFYFAIKKNWLPAIILAGLASATRVVGIALAAGIAIEYLFGELRLNQLLPLKERTCKVVAKGLIVGVLSVLGLLIYMVYLRNKTGSALEFFRNVSIFGEQRSTDLIMLPQVFYRYFFKILPNINYNYFPAVFTAYLEIISAFFAVIVITIIIFKSRASLTVFSILAFLIPAFSGSFSSMPRYLLAIFPIFLLTGKYLDTKSKAFSYTLFALLLLSTLFAVSLFIRGYFVS</sequence>
<evidence type="ECO:0000256" key="6">
    <source>
        <dbReference type="ARBA" id="ARBA00022692"/>
    </source>
</evidence>
<dbReference type="PANTHER" id="PTHR12468">
    <property type="entry name" value="GPI MANNOSYLTRANSFERASE 2"/>
    <property type="match status" value="1"/>
</dbReference>
<keyword evidence="4" id="KW-0328">Glycosyltransferase</keyword>